<dbReference type="AlphaFoldDB" id="A0A7C8MQ13"/>
<reference evidence="3 4" key="1">
    <citation type="submission" date="2020-01" db="EMBL/GenBank/DDBJ databases">
        <authorList>
            <consortium name="DOE Joint Genome Institute"/>
            <person name="Haridas S."/>
            <person name="Albert R."/>
            <person name="Binder M."/>
            <person name="Bloem J."/>
            <person name="Labutti K."/>
            <person name="Salamov A."/>
            <person name="Andreopoulos B."/>
            <person name="Baker S.E."/>
            <person name="Barry K."/>
            <person name="Bills G."/>
            <person name="Bluhm B.H."/>
            <person name="Cannon C."/>
            <person name="Castanera R."/>
            <person name="Culley D.E."/>
            <person name="Daum C."/>
            <person name="Ezra D."/>
            <person name="Gonzalez J.B."/>
            <person name="Henrissat B."/>
            <person name="Kuo A."/>
            <person name="Liang C."/>
            <person name="Lipzen A."/>
            <person name="Lutzoni F."/>
            <person name="Magnuson J."/>
            <person name="Mondo S."/>
            <person name="Nolan M."/>
            <person name="Ohm R."/>
            <person name="Pangilinan J."/>
            <person name="Park H.-J.H."/>
            <person name="Ramirez L."/>
            <person name="Alfaro M."/>
            <person name="Sun H."/>
            <person name="Tritt A."/>
            <person name="Yoshinaga Y."/>
            <person name="Zwiers L.-H.L."/>
            <person name="Turgeon B.G."/>
            <person name="Goodwin S.B."/>
            <person name="Spatafora J.W."/>
            <person name="Crous P.W."/>
            <person name="Grigoriev I.V."/>
        </authorList>
    </citation>
    <scope>NUCLEOTIDE SEQUENCE [LARGE SCALE GENOMIC DNA]</scope>
    <source>
        <strain evidence="3 4">CBS 611.86</strain>
    </source>
</reference>
<evidence type="ECO:0000256" key="2">
    <source>
        <dbReference type="SAM" id="Phobius"/>
    </source>
</evidence>
<protein>
    <submittedName>
        <fullName evidence="3">Uncharacterized protein</fullName>
    </submittedName>
</protein>
<dbReference type="Proteomes" id="UP000481861">
    <property type="component" value="Unassembled WGS sequence"/>
</dbReference>
<gene>
    <name evidence="3" type="ORF">BDV95DRAFT_592488</name>
</gene>
<evidence type="ECO:0000313" key="3">
    <source>
        <dbReference type="EMBL" id="KAF2874404.1"/>
    </source>
</evidence>
<dbReference type="EMBL" id="JAADJZ010000006">
    <property type="protein sequence ID" value="KAF2874404.1"/>
    <property type="molecule type" value="Genomic_DNA"/>
</dbReference>
<name>A0A7C8MQ13_9PLEO</name>
<feature type="region of interest" description="Disordered" evidence="1">
    <location>
        <begin position="138"/>
        <end position="161"/>
    </location>
</feature>
<sequence>MTTQTSIATTGAQSSLTTSFVYPSTPNTTLSSTTSLATRDTTPEAFPGTNSGQPDATRTGSEGVFNYYFLFLALLAVFIAVGLYFMQRHRKRRKERTRLSGNNALARDLDGWVNTRRWMHGAWRHDQTAAFVRREEGLNEHGEAPPPYQPTGEGTGSHRGSSALYDAASGLPIPLRTLSRDGVENTRPPDYHPTGSRGATITETRSDFFPEFYTPLVPALRFCPSTSRVYRIRRASGEPFWPSVSLEIMVLTKKHAVGCWVMDDFAPG</sequence>
<dbReference type="OrthoDB" id="4775599at2759"/>
<keyword evidence="2" id="KW-0472">Membrane</keyword>
<feature type="compositionally biased region" description="Polar residues" evidence="1">
    <location>
        <begin position="48"/>
        <end position="57"/>
    </location>
</feature>
<comment type="caution">
    <text evidence="3">The sequence shown here is derived from an EMBL/GenBank/DDBJ whole genome shotgun (WGS) entry which is preliminary data.</text>
</comment>
<keyword evidence="2" id="KW-1133">Transmembrane helix</keyword>
<feature type="transmembrane region" description="Helical" evidence="2">
    <location>
        <begin position="67"/>
        <end position="86"/>
    </location>
</feature>
<keyword evidence="2" id="KW-0812">Transmembrane</keyword>
<feature type="compositionally biased region" description="Low complexity" evidence="1">
    <location>
        <begin position="26"/>
        <end position="40"/>
    </location>
</feature>
<feature type="compositionally biased region" description="Basic and acidic residues" evidence="1">
    <location>
        <begin position="178"/>
        <end position="190"/>
    </location>
</feature>
<evidence type="ECO:0000256" key="1">
    <source>
        <dbReference type="SAM" id="MobiDB-lite"/>
    </source>
</evidence>
<keyword evidence="4" id="KW-1185">Reference proteome</keyword>
<organism evidence="3 4">
    <name type="scientific">Massariosphaeria phaeospora</name>
    <dbReference type="NCBI Taxonomy" id="100035"/>
    <lineage>
        <taxon>Eukaryota</taxon>
        <taxon>Fungi</taxon>
        <taxon>Dikarya</taxon>
        <taxon>Ascomycota</taxon>
        <taxon>Pezizomycotina</taxon>
        <taxon>Dothideomycetes</taxon>
        <taxon>Pleosporomycetidae</taxon>
        <taxon>Pleosporales</taxon>
        <taxon>Pleosporales incertae sedis</taxon>
        <taxon>Massariosphaeria</taxon>
    </lineage>
</organism>
<proteinExistence type="predicted"/>
<feature type="region of interest" description="Disordered" evidence="1">
    <location>
        <begin position="176"/>
        <end position="200"/>
    </location>
</feature>
<accession>A0A7C8MQ13</accession>
<feature type="region of interest" description="Disordered" evidence="1">
    <location>
        <begin position="26"/>
        <end position="57"/>
    </location>
</feature>
<evidence type="ECO:0000313" key="4">
    <source>
        <dbReference type="Proteomes" id="UP000481861"/>
    </source>
</evidence>